<dbReference type="EMBL" id="OU895878">
    <property type="protein sequence ID" value="CAG9801797.1"/>
    <property type="molecule type" value="Genomic_DNA"/>
</dbReference>
<keyword evidence="6" id="KW-1133">Transmembrane helix</keyword>
<gene>
    <name evidence="11" type="ORF">CHIRRI_LOCUS4718</name>
</gene>
<reference evidence="11" key="2">
    <citation type="submission" date="2022-10" db="EMBL/GenBank/DDBJ databases">
        <authorList>
            <consortium name="ENA_rothamsted_submissions"/>
            <consortium name="culmorum"/>
            <person name="King R."/>
        </authorList>
    </citation>
    <scope>NUCLEOTIDE SEQUENCE</scope>
</reference>
<dbReference type="PANTHER" id="PTHR12369">
    <property type="entry name" value="CHONDROITIN SYNTHASE"/>
    <property type="match status" value="1"/>
</dbReference>
<evidence type="ECO:0000256" key="4">
    <source>
        <dbReference type="ARBA" id="ARBA00022692"/>
    </source>
</evidence>
<evidence type="ECO:0000256" key="2">
    <source>
        <dbReference type="ARBA" id="ARBA00009239"/>
    </source>
</evidence>
<dbReference type="InterPro" id="IPR008428">
    <property type="entry name" value="Chond_GalNAc"/>
</dbReference>
<keyword evidence="7 10" id="KW-0333">Golgi apparatus</keyword>
<dbReference type="Proteomes" id="UP001153620">
    <property type="component" value="Chromosome 2"/>
</dbReference>
<dbReference type="GO" id="GO:0032580">
    <property type="term" value="C:Golgi cisterna membrane"/>
    <property type="evidence" value="ECO:0007669"/>
    <property type="project" value="UniProtKB-SubCell"/>
</dbReference>
<keyword evidence="12" id="KW-1185">Reference proteome</keyword>
<evidence type="ECO:0000313" key="11">
    <source>
        <dbReference type="EMBL" id="CAG9801797.1"/>
    </source>
</evidence>
<proteinExistence type="inferred from homology"/>
<keyword evidence="8" id="KW-0472">Membrane</keyword>
<evidence type="ECO:0000256" key="5">
    <source>
        <dbReference type="ARBA" id="ARBA00022968"/>
    </source>
</evidence>
<protein>
    <recommendedName>
        <fullName evidence="10">Hexosyltransferase</fullName>
        <ecNumber evidence="10">2.4.1.-</ecNumber>
    </recommendedName>
</protein>
<dbReference type="Pfam" id="PF05679">
    <property type="entry name" value="CHGN"/>
    <property type="match status" value="1"/>
</dbReference>
<dbReference type="Gene3D" id="3.90.550.50">
    <property type="match status" value="1"/>
</dbReference>
<evidence type="ECO:0000313" key="12">
    <source>
        <dbReference type="Proteomes" id="UP001153620"/>
    </source>
</evidence>
<dbReference type="InterPro" id="IPR029044">
    <property type="entry name" value="Nucleotide-diphossugar_trans"/>
</dbReference>
<keyword evidence="4" id="KW-0812">Transmembrane</keyword>
<evidence type="ECO:0000256" key="9">
    <source>
        <dbReference type="ARBA" id="ARBA00023180"/>
    </source>
</evidence>
<sequence>MMTQRLKLFYGLLGAVVGLCIGTFLKSFNTMETLSRCDMFTVPTVQFKSPLDIINLTAEETILNSQRNLVFVGVMSSKDFLETRAKAVYETWGKSVPGRIAFFSSEGSSCDDLPVVALHGVDDRYPPQKKSFMMLHYMYEHFIDKFEWFLRADDDVFIKPDKLEKFLRRVDSTKAQFIGQAGRGNNEEFGLLSLEYDENFCMGGPGIIMSRQTLKRVAPHIPTCLKNLYSTHEDVEVGRCVQKFAGIPCTWNYEMQSIFHHNSSGIRAFSSNLKKKEVHSAITLHPIKRSPLMHRMYAYYLGLLSQELRQQSLYLHRDIAQMISLLQIPKSHHMLAHGVPLFRENDNFNFLDDHDILGNNPSLNRHIPENLKEIIEWDFLAKSIYSAAHSNPKRKMESALKEGLDDVIREIMENINTYSRQRGRVIEYREILYGYSRVNPMHGHDLILDLLLVYKKYRGKKMTVPVRKHLYVQRSFTETRIREIVDDPEIAYRDFVQNNSTILRFTDKMKSIFNEKLNKFSEYYSSQGKRPRMPTESTNSDKIIFVLPLSGRYETFLRFLNNFEDVILRNNENVDLIVSLFIESTDPKVSLLLQIVDDLNRNYSRRAIITIKLYGEFSRGVAIDRAIQSGHIKDHDIIFLIDVDILYSSLTLKRIRQNTIKHKQVYLPIVFSEYNPELVSAIPTPPNMHLDNENFLFDYRRMEKNYQFYANQSTIVNNESGYFREFGYGLASIYKCDIMNNKINGFVTDIKGWGLEDVKFLEKILTASHQIQNQYLLSIAEGNEFKNISNFNLNIFRSPDPSLIHIFHHITCDKNLEKNQYKMCLGTKSNTLGNFRLLKEKYFIKNNFMGFVGRVKEVIAN</sequence>
<dbReference type="FunFam" id="3.90.550.50:FF:000004">
    <property type="entry name" value="Hexosyltransferase"/>
    <property type="match status" value="1"/>
</dbReference>
<evidence type="ECO:0000256" key="10">
    <source>
        <dbReference type="RuleBase" id="RU364016"/>
    </source>
</evidence>
<evidence type="ECO:0000256" key="6">
    <source>
        <dbReference type="ARBA" id="ARBA00022989"/>
    </source>
</evidence>
<comment type="subcellular location">
    <subcellularLocation>
        <location evidence="1 10">Golgi apparatus</location>
        <location evidence="1 10">Golgi stack membrane</location>
        <topology evidence="1 10">Single-pass type II membrane protein</topology>
    </subcellularLocation>
</comment>
<reference evidence="11" key="1">
    <citation type="submission" date="2022-01" db="EMBL/GenBank/DDBJ databases">
        <authorList>
            <person name="King R."/>
        </authorList>
    </citation>
    <scope>NUCLEOTIDE SEQUENCE</scope>
</reference>
<dbReference type="GO" id="GO:0047238">
    <property type="term" value="F:glucuronosyl-N-acetylgalactosaminyl-proteoglycan 4-beta-N-acetylgalactosaminyltransferase activity"/>
    <property type="evidence" value="ECO:0007669"/>
    <property type="project" value="TreeGrafter"/>
</dbReference>
<dbReference type="InterPro" id="IPR051227">
    <property type="entry name" value="CS_glycosyltransferase"/>
</dbReference>
<evidence type="ECO:0000256" key="8">
    <source>
        <dbReference type="ARBA" id="ARBA00023136"/>
    </source>
</evidence>
<dbReference type="Gene3D" id="3.90.550.10">
    <property type="entry name" value="Spore Coat Polysaccharide Biosynthesis Protein SpsA, Chain A"/>
    <property type="match status" value="1"/>
</dbReference>
<name>A0A9N9WMS8_9DIPT</name>
<dbReference type="OrthoDB" id="431432at2759"/>
<organism evidence="11 12">
    <name type="scientific">Chironomus riparius</name>
    <dbReference type="NCBI Taxonomy" id="315576"/>
    <lineage>
        <taxon>Eukaryota</taxon>
        <taxon>Metazoa</taxon>
        <taxon>Ecdysozoa</taxon>
        <taxon>Arthropoda</taxon>
        <taxon>Hexapoda</taxon>
        <taxon>Insecta</taxon>
        <taxon>Pterygota</taxon>
        <taxon>Neoptera</taxon>
        <taxon>Endopterygota</taxon>
        <taxon>Diptera</taxon>
        <taxon>Nematocera</taxon>
        <taxon>Chironomoidea</taxon>
        <taxon>Chironomidae</taxon>
        <taxon>Chironominae</taxon>
        <taxon>Chironomus</taxon>
    </lineage>
</organism>
<evidence type="ECO:0000256" key="3">
    <source>
        <dbReference type="ARBA" id="ARBA00022679"/>
    </source>
</evidence>
<keyword evidence="9" id="KW-0325">Glycoprotein</keyword>
<dbReference type="PANTHER" id="PTHR12369:SF11">
    <property type="entry name" value="HEXOSYLTRANSFERASE"/>
    <property type="match status" value="1"/>
</dbReference>
<keyword evidence="3 10" id="KW-0808">Transferase</keyword>
<accession>A0A9N9WMS8</accession>
<keyword evidence="5 10" id="KW-0735">Signal-anchor</keyword>
<dbReference type="EC" id="2.4.1.-" evidence="10"/>
<dbReference type="SUPFAM" id="SSF53448">
    <property type="entry name" value="Nucleotide-diphospho-sugar transferases"/>
    <property type="match status" value="2"/>
</dbReference>
<comment type="similarity">
    <text evidence="2 10">Belongs to the chondroitin N-acetylgalactosaminyltransferase family.</text>
</comment>
<evidence type="ECO:0000256" key="7">
    <source>
        <dbReference type="ARBA" id="ARBA00023034"/>
    </source>
</evidence>
<evidence type="ECO:0000256" key="1">
    <source>
        <dbReference type="ARBA" id="ARBA00004447"/>
    </source>
</evidence>
<dbReference type="AlphaFoldDB" id="A0A9N9WMS8"/>